<dbReference type="PANTHER" id="PTHR44111">
    <property type="entry name" value="ELONGATOR COMPLEX PROTEIN 2"/>
    <property type="match status" value="1"/>
</dbReference>
<accession>A0A177EHM7</accession>
<dbReference type="Pfam" id="PF00400">
    <property type="entry name" value="WD40"/>
    <property type="match status" value="1"/>
</dbReference>
<evidence type="ECO:0000256" key="6">
    <source>
        <dbReference type="ARBA" id="ARBA00022490"/>
    </source>
</evidence>
<keyword evidence="13" id="KW-1185">Reference proteome</keyword>
<dbReference type="SUPFAM" id="SSF50978">
    <property type="entry name" value="WD40 repeat-like"/>
    <property type="match status" value="2"/>
</dbReference>
<protein>
    <recommendedName>
        <fullName evidence="5">Elongator complex protein 2</fullName>
    </recommendedName>
</protein>
<organism evidence="12 13">
    <name type="scientific">Nematocida displodere</name>
    <dbReference type="NCBI Taxonomy" id="1805483"/>
    <lineage>
        <taxon>Eukaryota</taxon>
        <taxon>Fungi</taxon>
        <taxon>Fungi incertae sedis</taxon>
        <taxon>Microsporidia</taxon>
        <taxon>Nematocida</taxon>
    </lineage>
</organism>
<dbReference type="UniPathway" id="UPA00988"/>
<dbReference type="InterPro" id="IPR015943">
    <property type="entry name" value="WD40/YVTN_repeat-like_dom_sf"/>
</dbReference>
<dbReference type="GO" id="GO:0005634">
    <property type="term" value="C:nucleus"/>
    <property type="evidence" value="ECO:0007669"/>
    <property type="project" value="UniProtKB-SubCell"/>
</dbReference>
<keyword evidence="9" id="KW-0677">Repeat</keyword>
<dbReference type="PANTHER" id="PTHR44111:SF1">
    <property type="entry name" value="ELONGATOR COMPLEX PROTEIN 2"/>
    <property type="match status" value="1"/>
</dbReference>
<keyword evidence="7 11" id="KW-0853">WD repeat</keyword>
<dbReference type="Proteomes" id="UP000185944">
    <property type="component" value="Unassembled WGS sequence"/>
</dbReference>
<dbReference type="GeneID" id="93648324"/>
<evidence type="ECO:0000256" key="8">
    <source>
        <dbReference type="ARBA" id="ARBA00022694"/>
    </source>
</evidence>
<dbReference type="GO" id="GO:0002098">
    <property type="term" value="P:tRNA wobble uridine modification"/>
    <property type="evidence" value="ECO:0007669"/>
    <property type="project" value="InterPro"/>
</dbReference>
<comment type="similarity">
    <text evidence="4">Belongs to the WD repeat ELP2 family.</text>
</comment>
<sequence length="699" mass="75909">MNFLKEEENLKSEERVEQACAKSGELKNIHNCEVATFSLGGCTLNTPNASALYEDRLYYICGRVVISAGTVYTPTLTTNITCLDVSGGVVAVGSVEGAVSLVEVKNRKERLIQGQGSVLCLRYVGGVLVFATKECLYLYRGSECLFKIQMKHVVVDCALIVRDSDVHVVLGTYDGRVVVYALSKEKTSSTESISHKSEIRTVAAALSGETIEICVGLALGKVGIFAYQTAKATLKKVDMLTVHRSSCKTARWTDSTCTQVLTSSEDGTVTLWSNHGQWECTKRMGATGGPQAVNALMATNGTVYIQSLSGGFSKIMGGGAAFLPSEHFRAADESQTLLSNGHTKKIASIDAIEVETPNGAVSLLLTASEDRTVRIWQLGRETSHASEHGLVVEVSRPLISGYPMASAIFLDPMTICTAADENLLRVLKGTGLYRRVLGLKEKEGTPFTAATQELSLTNLPQKQEQEEEEIIYAQALTETGLQSHPFYESHKAYGYPFEMKDVKCLRNRFILSCCKSSQKAHSSLFVSDMEYEIVQRLEVHTLNITKILVSASASFVLTVGRDRRLALFRVEEEGGSTAQPLTLLDTRIDHKREILAAAFSKNGTEIYTSGKDRKLLRYSIVGGSLDLQETASVPDPVTALLDTPLGLLKGTESGALLTPTQSYKLYNTPVVHLVQQTGLLETGIIAASHDGIFTVIGNI</sequence>
<evidence type="ECO:0000256" key="4">
    <source>
        <dbReference type="ARBA" id="ARBA00005881"/>
    </source>
</evidence>
<dbReference type="STRING" id="1805483.A0A177EHM7"/>
<dbReference type="GO" id="GO:0005737">
    <property type="term" value="C:cytoplasm"/>
    <property type="evidence" value="ECO:0007669"/>
    <property type="project" value="UniProtKB-SubCell"/>
</dbReference>
<gene>
    <name evidence="12" type="ORF">NEDG_01974</name>
</gene>
<dbReference type="InterPro" id="IPR036322">
    <property type="entry name" value="WD40_repeat_dom_sf"/>
</dbReference>
<comment type="pathway">
    <text evidence="3">tRNA modification; 5-methoxycarbonylmethyl-2-thiouridine-tRNA biosynthesis.</text>
</comment>
<evidence type="ECO:0000313" key="13">
    <source>
        <dbReference type="Proteomes" id="UP000185944"/>
    </source>
</evidence>
<evidence type="ECO:0000256" key="11">
    <source>
        <dbReference type="PROSITE-ProRule" id="PRU00221"/>
    </source>
</evidence>
<evidence type="ECO:0000256" key="9">
    <source>
        <dbReference type="ARBA" id="ARBA00022737"/>
    </source>
</evidence>
<dbReference type="RefSeq" id="XP_067545122.1">
    <property type="nucleotide sequence ID" value="XM_067689392.1"/>
</dbReference>
<comment type="caution">
    <text evidence="12">The sequence shown here is derived from an EMBL/GenBank/DDBJ whole genome shotgun (WGS) entry which is preliminary data.</text>
</comment>
<feature type="repeat" description="WD" evidence="11">
    <location>
        <begin position="362"/>
        <end position="386"/>
    </location>
</feature>
<dbReference type="InterPro" id="IPR001680">
    <property type="entry name" value="WD40_rpt"/>
</dbReference>
<evidence type="ECO:0000256" key="10">
    <source>
        <dbReference type="ARBA" id="ARBA00023242"/>
    </source>
</evidence>
<proteinExistence type="inferred from homology"/>
<comment type="subcellular location">
    <subcellularLocation>
        <location evidence="2">Cytoplasm</location>
    </subcellularLocation>
    <subcellularLocation>
        <location evidence="1">Nucleus</location>
    </subcellularLocation>
</comment>
<reference evidence="12 13" key="1">
    <citation type="submission" date="2016-02" db="EMBL/GenBank/DDBJ databases">
        <title>Discovery of a natural microsporidian pathogen with a broad tissue tropism in Caenorhabditis elegans.</title>
        <authorList>
            <person name="Luallen R.J."/>
            <person name="Reinke A.W."/>
            <person name="Tong L."/>
            <person name="Botts M.R."/>
            <person name="Felix M.-A."/>
            <person name="Troemel E.R."/>
        </authorList>
    </citation>
    <scope>NUCLEOTIDE SEQUENCE [LARGE SCALE GENOMIC DNA]</scope>
    <source>
        <strain evidence="12 13">JUm2807</strain>
    </source>
</reference>
<keyword evidence="6" id="KW-0963">Cytoplasm</keyword>
<keyword evidence="8" id="KW-0819">tRNA processing</keyword>
<dbReference type="EMBL" id="LTDL01000016">
    <property type="protein sequence ID" value="OAG31447.1"/>
    <property type="molecule type" value="Genomic_DNA"/>
</dbReference>
<evidence type="ECO:0000256" key="1">
    <source>
        <dbReference type="ARBA" id="ARBA00004123"/>
    </source>
</evidence>
<evidence type="ECO:0000256" key="7">
    <source>
        <dbReference type="ARBA" id="ARBA00022574"/>
    </source>
</evidence>
<dbReference type="Gene3D" id="2.130.10.10">
    <property type="entry name" value="YVTN repeat-like/Quinoprotein amine dehydrogenase"/>
    <property type="match status" value="2"/>
</dbReference>
<dbReference type="VEuPathDB" id="MicrosporidiaDB:NEDG_01974"/>
<name>A0A177EHM7_9MICR</name>
<dbReference type="PROSITE" id="PS50082">
    <property type="entry name" value="WD_REPEATS_2"/>
    <property type="match status" value="1"/>
</dbReference>
<dbReference type="InterPro" id="IPR037289">
    <property type="entry name" value="Elp2"/>
</dbReference>
<dbReference type="SMART" id="SM00320">
    <property type="entry name" value="WD40"/>
    <property type="match status" value="4"/>
</dbReference>
<dbReference type="GO" id="GO:0033588">
    <property type="term" value="C:elongator holoenzyme complex"/>
    <property type="evidence" value="ECO:0007669"/>
    <property type="project" value="InterPro"/>
</dbReference>
<evidence type="ECO:0000313" key="12">
    <source>
        <dbReference type="EMBL" id="OAG31447.1"/>
    </source>
</evidence>
<evidence type="ECO:0000256" key="2">
    <source>
        <dbReference type="ARBA" id="ARBA00004496"/>
    </source>
</evidence>
<evidence type="ECO:0000256" key="5">
    <source>
        <dbReference type="ARBA" id="ARBA00020267"/>
    </source>
</evidence>
<keyword evidence="10" id="KW-0539">Nucleus</keyword>
<dbReference type="AlphaFoldDB" id="A0A177EHM7"/>
<dbReference type="OrthoDB" id="27911at2759"/>
<evidence type="ECO:0000256" key="3">
    <source>
        <dbReference type="ARBA" id="ARBA00005043"/>
    </source>
</evidence>